<evidence type="ECO:0000256" key="3">
    <source>
        <dbReference type="ARBA" id="ARBA00012575"/>
    </source>
</evidence>
<feature type="binding site" evidence="7">
    <location>
        <begin position="76"/>
        <end position="78"/>
    </location>
    <ligand>
        <name>substrate</name>
    </ligand>
</feature>
<dbReference type="Proteomes" id="UP001243195">
    <property type="component" value="Unassembled WGS sequence"/>
</dbReference>
<dbReference type="HAMAP" id="MF_01224_B">
    <property type="entry name" value="MoaC_B"/>
    <property type="match status" value="1"/>
</dbReference>
<dbReference type="CDD" id="cd01420">
    <property type="entry name" value="MoaC_PE"/>
    <property type="match status" value="1"/>
</dbReference>
<comment type="caution">
    <text evidence="9">The sequence shown here is derived from an EMBL/GenBank/DDBJ whole genome shotgun (WGS) entry which is preliminary data.</text>
</comment>
<dbReference type="SUPFAM" id="SSF55040">
    <property type="entry name" value="Molybdenum cofactor biosynthesis protein C, MoaC"/>
    <property type="match status" value="1"/>
</dbReference>
<evidence type="ECO:0000256" key="1">
    <source>
        <dbReference type="ARBA" id="ARBA00001637"/>
    </source>
</evidence>
<dbReference type="EC" id="4.6.1.17" evidence="3 7"/>
<dbReference type="NCBIfam" id="NF006870">
    <property type="entry name" value="PRK09364.1"/>
    <property type="match status" value="1"/>
</dbReference>
<organism evidence="9 10">
    <name type="scientific">Acinetobacter gerneri</name>
    <dbReference type="NCBI Taxonomy" id="202952"/>
    <lineage>
        <taxon>Bacteria</taxon>
        <taxon>Pseudomonadati</taxon>
        <taxon>Pseudomonadota</taxon>
        <taxon>Gammaproteobacteria</taxon>
        <taxon>Moraxellales</taxon>
        <taxon>Moraxellaceae</taxon>
        <taxon>Acinetobacter</taxon>
    </lineage>
</organism>
<feature type="domain" description="Molybdopterin cofactor biosynthesis C (MoaC)" evidence="8">
    <location>
        <begin position="16"/>
        <end position="151"/>
    </location>
</feature>
<keyword evidence="5 7" id="KW-0456">Lyase</keyword>
<dbReference type="InterPro" id="IPR002820">
    <property type="entry name" value="Mopterin_CF_biosynth-C_dom"/>
</dbReference>
<comment type="catalytic activity">
    <reaction evidence="1 7">
        <text>(8S)-3',8-cyclo-7,8-dihydroguanosine 5'-triphosphate = cyclic pyranopterin phosphate + diphosphate</text>
        <dbReference type="Rhea" id="RHEA:49580"/>
        <dbReference type="ChEBI" id="CHEBI:33019"/>
        <dbReference type="ChEBI" id="CHEBI:59648"/>
        <dbReference type="ChEBI" id="CHEBI:131766"/>
        <dbReference type="EC" id="4.6.1.17"/>
    </reaction>
</comment>
<feature type="binding site" evidence="7">
    <location>
        <begin position="114"/>
        <end position="115"/>
    </location>
    <ligand>
        <name>substrate</name>
    </ligand>
</feature>
<proteinExistence type="inferred from homology"/>
<dbReference type="EMBL" id="JAVIDA010000010">
    <property type="protein sequence ID" value="MDQ9071650.1"/>
    <property type="molecule type" value="Genomic_DNA"/>
</dbReference>
<evidence type="ECO:0000256" key="4">
    <source>
        <dbReference type="ARBA" id="ARBA00023150"/>
    </source>
</evidence>
<dbReference type="GO" id="GO:0006777">
    <property type="term" value="P:Mo-molybdopterin cofactor biosynthetic process"/>
    <property type="evidence" value="ECO:0007669"/>
    <property type="project" value="UniProtKB-UniRule"/>
</dbReference>
<comment type="function">
    <text evidence="6 7">Catalyzes the conversion of (8S)-3',8-cyclo-7,8-dihydroguanosine 5'-triphosphate to cyclic pyranopterin monophosphate (cPMP).</text>
</comment>
<name>A0AAW8JJ76_9GAMM</name>
<dbReference type="InterPro" id="IPR036522">
    <property type="entry name" value="MoaC_sf"/>
</dbReference>
<evidence type="ECO:0000259" key="8">
    <source>
        <dbReference type="Pfam" id="PF01967"/>
    </source>
</evidence>
<keyword evidence="4 7" id="KW-0501">Molybdenum cofactor biosynthesis</keyword>
<evidence type="ECO:0000256" key="5">
    <source>
        <dbReference type="ARBA" id="ARBA00023239"/>
    </source>
</evidence>
<comment type="similarity">
    <text evidence="7">Belongs to the MoaC family.</text>
</comment>
<accession>A0AAW8JJ76</accession>
<evidence type="ECO:0000313" key="10">
    <source>
        <dbReference type="Proteomes" id="UP001243195"/>
    </source>
</evidence>
<evidence type="ECO:0000256" key="7">
    <source>
        <dbReference type="HAMAP-Rule" id="MF_01224"/>
    </source>
</evidence>
<dbReference type="InterPro" id="IPR047594">
    <property type="entry name" value="MoaC_bact/euk"/>
</dbReference>
<gene>
    <name evidence="7 9" type="primary">moaC</name>
    <name evidence="9" type="ORF">RFH51_09285</name>
</gene>
<evidence type="ECO:0000256" key="6">
    <source>
        <dbReference type="ARBA" id="ARBA00055087"/>
    </source>
</evidence>
<dbReference type="PANTHER" id="PTHR22960:SF29">
    <property type="entry name" value="CYCLIC PYRANOPTERIN MONOPHOSPHATE SYNTHASE"/>
    <property type="match status" value="1"/>
</dbReference>
<protein>
    <recommendedName>
        <fullName evidence="3 7">Cyclic pyranopterin monophosphate synthase</fullName>
        <ecNumber evidence="3 7">4.6.1.17</ecNumber>
    </recommendedName>
    <alternativeName>
        <fullName evidence="7">Molybdenum cofactor biosynthesis protein C</fullName>
    </alternativeName>
</protein>
<dbReference type="Gene3D" id="3.30.70.640">
    <property type="entry name" value="Molybdopterin cofactor biosynthesis C (MoaC) domain"/>
    <property type="match status" value="1"/>
</dbReference>
<evidence type="ECO:0000313" key="9">
    <source>
        <dbReference type="EMBL" id="MDQ9071650.1"/>
    </source>
</evidence>
<dbReference type="GO" id="GO:0061799">
    <property type="term" value="F:cyclic pyranopterin monophosphate synthase activity"/>
    <property type="evidence" value="ECO:0007669"/>
    <property type="project" value="UniProtKB-UniRule"/>
</dbReference>
<evidence type="ECO:0000256" key="2">
    <source>
        <dbReference type="ARBA" id="ARBA00005046"/>
    </source>
</evidence>
<dbReference type="InterPro" id="IPR050105">
    <property type="entry name" value="MoCo_biosynth_MoaA/MoaC"/>
</dbReference>
<reference evidence="9" key="1">
    <citation type="submission" date="2023-08" db="EMBL/GenBank/DDBJ databases">
        <title>Emergence of clinically-relevant ST2 carbapenem-resistant Acinetobacter baumannii strains in hospital sewages in Zhejiang, East of China.</title>
        <authorList>
            <person name="Kaichao C."/>
            <person name="Zhang R."/>
        </authorList>
    </citation>
    <scope>NUCLEOTIDE SEQUENCE</scope>
    <source>
        <strain evidence="9">M-SY-60</strain>
    </source>
</reference>
<sequence length="159" mass="17348">MNPSLTHFNQHGQAHMVDVSQKNITKRVAKAQGKIFVSPVAFACVEKGHSKKGDILAVARIAAIQASKQTSGLIPLCHPIALTHVNVDFELDPIMNSIRMLVTTETIAQTGVEMEALCAVNVGLLTIYDMLKAVDKSMKMTDIYLLQKLGGQSGNWVYQ</sequence>
<dbReference type="Pfam" id="PF01967">
    <property type="entry name" value="MoaC"/>
    <property type="match status" value="1"/>
</dbReference>
<dbReference type="RefSeq" id="WP_277089935.1">
    <property type="nucleotide sequence ID" value="NZ_DAMBEH010000034.1"/>
</dbReference>
<comment type="subunit">
    <text evidence="7">Homohexamer; trimer of dimers.</text>
</comment>
<dbReference type="AlphaFoldDB" id="A0AAW8JJ76"/>
<feature type="active site" evidence="7">
    <location>
        <position position="129"/>
    </location>
</feature>
<dbReference type="InterPro" id="IPR023045">
    <property type="entry name" value="MoaC"/>
</dbReference>
<comment type="pathway">
    <text evidence="2 7">Cofactor biosynthesis; molybdopterin biosynthesis.</text>
</comment>
<dbReference type="NCBIfam" id="TIGR00581">
    <property type="entry name" value="moaC"/>
    <property type="match status" value="1"/>
</dbReference>
<dbReference type="PANTHER" id="PTHR22960">
    <property type="entry name" value="MOLYBDOPTERIN COFACTOR SYNTHESIS PROTEIN A"/>
    <property type="match status" value="1"/>
</dbReference>